<evidence type="ECO:0000313" key="1">
    <source>
        <dbReference type="Proteomes" id="UP000887576"/>
    </source>
</evidence>
<reference evidence="2" key="1">
    <citation type="submission" date="2022-11" db="UniProtKB">
        <authorList>
            <consortium name="WormBaseParasite"/>
        </authorList>
    </citation>
    <scope>IDENTIFICATION</scope>
</reference>
<organism evidence="1 2">
    <name type="scientific">Panagrolaimus sp. JU765</name>
    <dbReference type="NCBI Taxonomy" id="591449"/>
    <lineage>
        <taxon>Eukaryota</taxon>
        <taxon>Metazoa</taxon>
        <taxon>Ecdysozoa</taxon>
        <taxon>Nematoda</taxon>
        <taxon>Chromadorea</taxon>
        <taxon>Rhabditida</taxon>
        <taxon>Tylenchina</taxon>
        <taxon>Panagrolaimomorpha</taxon>
        <taxon>Panagrolaimoidea</taxon>
        <taxon>Panagrolaimidae</taxon>
        <taxon>Panagrolaimus</taxon>
    </lineage>
</organism>
<evidence type="ECO:0000313" key="2">
    <source>
        <dbReference type="WBParaSite" id="JU765_v2.g13912.t1"/>
    </source>
</evidence>
<dbReference type="WBParaSite" id="JU765_v2.g13912.t1">
    <property type="protein sequence ID" value="JU765_v2.g13912.t1"/>
    <property type="gene ID" value="JU765_v2.g13912"/>
</dbReference>
<name>A0AC34Q8W9_9BILA</name>
<dbReference type="Proteomes" id="UP000887576">
    <property type="component" value="Unplaced"/>
</dbReference>
<proteinExistence type="predicted"/>
<accession>A0AC34Q8W9</accession>
<protein>
    <submittedName>
        <fullName evidence="2">Secreted protein</fullName>
    </submittedName>
</protein>
<sequence length="234" mass="26325">MKIVRKVIMMKFNFDVMGKLSFIIPILPLSVTCLYFNARGTSDGDCLNNLFAFEAQNNPLFANLCLNWNFADGPMPRAGDALPAEDDPPSDKDEKSTDGSEASAHNHPDFFNNGNPVEPAPMNNQLPLNQWAAPSYYYYYDPISMRHLPHYYTFDPKDPGLGGQFFAPTNHPLLSQDVVYSRPGYDNGDMFGFQRALENGGRATKASKKGAPKKKRKKMVLLLSMEEIKTERCR</sequence>